<keyword evidence="3" id="KW-1185">Reference proteome</keyword>
<dbReference type="PANTHER" id="PTHR46148:SF44">
    <property type="entry name" value="GAG-POL POLYPROTEIN"/>
    <property type="match status" value="1"/>
</dbReference>
<accession>A0A5B6X2Q2</accession>
<dbReference type="InterPro" id="IPR036397">
    <property type="entry name" value="RNaseH_sf"/>
</dbReference>
<protein>
    <submittedName>
        <fullName evidence="2">DNA/RNA polymerase superfamily protein</fullName>
    </submittedName>
</protein>
<proteinExistence type="predicted"/>
<dbReference type="Gene3D" id="3.30.420.10">
    <property type="entry name" value="Ribonuclease H-like superfamily/Ribonuclease H"/>
    <property type="match status" value="1"/>
</dbReference>
<comment type="caution">
    <text evidence="2">The sequence shown here is derived from an EMBL/GenBank/DDBJ whole genome shotgun (WGS) entry which is preliminary data.</text>
</comment>
<dbReference type="OrthoDB" id="9908938at2759"/>
<sequence>MVRCCNLEFRDSWERYLPLVEFAYNNSFQSSLKLALYEALYGQEKVKVIRDGLKAASDRQNSYSDLKRKEIEFQVDDKIFLKVSPWKKVLRFGRSGKLSPHFIIPYEITEKIGSIEYRLALSSELEKIHNVFHVSMLRRYRSDPSHVITPTEVEIQPNMSYVEELVKILAREVKQLRNKSIPLVKVLWQRHGVEEATLELEEAMRNQYPNLFAGKIFRDENP</sequence>
<reference evidence="3" key="1">
    <citation type="journal article" date="2019" name="Plant Biotechnol. J.">
        <title>Genome sequencing of the Australian wild diploid species Gossypium australe highlights disease resistance and delayed gland morphogenesis.</title>
        <authorList>
            <person name="Cai Y."/>
            <person name="Cai X."/>
            <person name="Wang Q."/>
            <person name="Wang P."/>
            <person name="Zhang Y."/>
            <person name="Cai C."/>
            <person name="Xu Y."/>
            <person name="Wang K."/>
            <person name="Zhou Z."/>
            <person name="Wang C."/>
            <person name="Geng S."/>
            <person name="Li B."/>
            <person name="Dong Q."/>
            <person name="Hou Y."/>
            <person name="Wang H."/>
            <person name="Ai P."/>
            <person name="Liu Z."/>
            <person name="Yi F."/>
            <person name="Sun M."/>
            <person name="An G."/>
            <person name="Cheng J."/>
            <person name="Zhang Y."/>
            <person name="Shi Q."/>
            <person name="Xie Y."/>
            <person name="Shi X."/>
            <person name="Chang Y."/>
            <person name="Huang F."/>
            <person name="Chen Y."/>
            <person name="Hong S."/>
            <person name="Mi L."/>
            <person name="Sun Q."/>
            <person name="Zhang L."/>
            <person name="Zhou B."/>
            <person name="Peng R."/>
            <person name="Zhang X."/>
            <person name="Liu F."/>
        </authorList>
    </citation>
    <scope>NUCLEOTIDE SEQUENCE [LARGE SCALE GENOMIC DNA]</scope>
    <source>
        <strain evidence="3">cv. PA1801</strain>
    </source>
</reference>
<dbReference type="Pfam" id="PF24626">
    <property type="entry name" value="SH3_Tf2-1"/>
    <property type="match status" value="1"/>
</dbReference>
<dbReference type="Proteomes" id="UP000325315">
    <property type="component" value="Unassembled WGS sequence"/>
</dbReference>
<feature type="domain" description="Tf2-1-like SH3-like" evidence="1">
    <location>
        <begin position="77"/>
        <end position="141"/>
    </location>
</feature>
<name>A0A5B6X2Q2_9ROSI</name>
<organism evidence="2 3">
    <name type="scientific">Gossypium australe</name>
    <dbReference type="NCBI Taxonomy" id="47621"/>
    <lineage>
        <taxon>Eukaryota</taxon>
        <taxon>Viridiplantae</taxon>
        <taxon>Streptophyta</taxon>
        <taxon>Embryophyta</taxon>
        <taxon>Tracheophyta</taxon>
        <taxon>Spermatophyta</taxon>
        <taxon>Magnoliopsida</taxon>
        <taxon>eudicotyledons</taxon>
        <taxon>Gunneridae</taxon>
        <taxon>Pentapetalae</taxon>
        <taxon>rosids</taxon>
        <taxon>malvids</taxon>
        <taxon>Malvales</taxon>
        <taxon>Malvaceae</taxon>
        <taxon>Malvoideae</taxon>
        <taxon>Gossypium</taxon>
    </lineage>
</organism>
<dbReference type="PANTHER" id="PTHR46148">
    <property type="entry name" value="CHROMO DOMAIN-CONTAINING PROTEIN"/>
    <property type="match status" value="1"/>
</dbReference>
<evidence type="ECO:0000259" key="1">
    <source>
        <dbReference type="Pfam" id="PF24626"/>
    </source>
</evidence>
<evidence type="ECO:0000313" key="2">
    <source>
        <dbReference type="EMBL" id="KAA3487362.1"/>
    </source>
</evidence>
<dbReference type="EMBL" id="SMMG02000001">
    <property type="protein sequence ID" value="KAA3487362.1"/>
    <property type="molecule type" value="Genomic_DNA"/>
</dbReference>
<dbReference type="InterPro" id="IPR056924">
    <property type="entry name" value="SH3_Tf2-1"/>
</dbReference>
<dbReference type="AlphaFoldDB" id="A0A5B6X2Q2"/>
<gene>
    <name evidence="2" type="ORF">EPI10_031191</name>
</gene>
<evidence type="ECO:0000313" key="3">
    <source>
        <dbReference type="Proteomes" id="UP000325315"/>
    </source>
</evidence>
<dbReference type="GO" id="GO:0003676">
    <property type="term" value="F:nucleic acid binding"/>
    <property type="evidence" value="ECO:0007669"/>
    <property type="project" value="InterPro"/>
</dbReference>